<comment type="caution">
    <text evidence="3">The sequence shown here is derived from an EMBL/GenBank/DDBJ whole genome shotgun (WGS) entry which is preliminary data.</text>
</comment>
<organism evidence="3 4">
    <name type="scientific">Spirosoma telluris</name>
    <dbReference type="NCBI Taxonomy" id="2183553"/>
    <lineage>
        <taxon>Bacteria</taxon>
        <taxon>Pseudomonadati</taxon>
        <taxon>Bacteroidota</taxon>
        <taxon>Cytophagia</taxon>
        <taxon>Cytophagales</taxon>
        <taxon>Cytophagaceae</taxon>
        <taxon>Spirosoma</taxon>
    </lineage>
</organism>
<keyword evidence="4" id="KW-1185">Reference proteome</keyword>
<keyword evidence="1 3" id="KW-0413">Isomerase</keyword>
<dbReference type="InterPro" id="IPR003331">
    <property type="entry name" value="UDP_GlcNAc_Epimerase_2_dom"/>
</dbReference>
<gene>
    <name evidence="3" type="ORF">HMF3257_17850</name>
</gene>
<dbReference type="PANTHER" id="PTHR43174:SF1">
    <property type="entry name" value="UDP-N-ACETYLGLUCOSAMINE 2-EPIMERASE"/>
    <property type="match status" value="1"/>
</dbReference>
<evidence type="ECO:0000259" key="2">
    <source>
        <dbReference type="Pfam" id="PF02350"/>
    </source>
</evidence>
<protein>
    <submittedName>
        <fullName evidence="3">UDP-N-acetylglucosamine 2-epimerase (Non-hydrolyzing)</fullName>
        <ecNumber evidence="3">5.1.3.14</ecNumber>
    </submittedName>
</protein>
<evidence type="ECO:0000256" key="1">
    <source>
        <dbReference type="RuleBase" id="RU003513"/>
    </source>
</evidence>
<dbReference type="AlphaFoldDB" id="A0A327NK69"/>
<sequence length="377" mass="41728">MKVLSIVGARPNFAKVAPVHRAFLTYPGIQSKIVHTGQHYDAAMSDVFFDQLDLPQPDYCLNIGTATATQQTADILLKFEPILNREQPDWVLVVGDVTSTFACALAAAQNGVRVAHVEAGLRSGDNGMPEERNRILTDALSNLLFVTEQAGVDNLLREGMAAHEIHFVGNVLIDSLVQYRQKANDLNPIRALGLLPEQYVLITMHRPSNVDTEAGLRRLLTLVETVANLRPVLFPVHPRTRASLHKFGLNAQLETMANVQLLEPQGYLEFLNLMEHAAVVITDSGGIQEETTYLQVPCLTFRESTERPVTIGLGTNELIPDLNPETVKGRVVEILAGRMKIGCIPPLWDGKAAGRIAKLLYDTEMHREDTKNHREKP</sequence>
<comment type="similarity">
    <text evidence="1">Belongs to the UDP-N-acetylglucosamine 2-epimerase family.</text>
</comment>
<dbReference type="EC" id="5.1.3.14" evidence="3"/>
<feature type="domain" description="UDP-N-acetylglucosamine 2-epimerase" evidence="2">
    <location>
        <begin position="27"/>
        <end position="360"/>
    </location>
</feature>
<evidence type="ECO:0000313" key="4">
    <source>
        <dbReference type="Proteomes" id="UP000249016"/>
    </source>
</evidence>
<dbReference type="Pfam" id="PF02350">
    <property type="entry name" value="Epimerase_2"/>
    <property type="match status" value="1"/>
</dbReference>
<dbReference type="PANTHER" id="PTHR43174">
    <property type="entry name" value="UDP-N-ACETYLGLUCOSAMINE 2-EPIMERASE"/>
    <property type="match status" value="1"/>
</dbReference>
<accession>A0A327NK69</accession>
<proteinExistence type="inferred from homology"/>
<dbReference type="Gene3D" id="3.40.50.2000">
    <property type="entry name" value="Glycogen Phosphorylase B"/>
    <property type="match status" value="2"/>
</dbReference>
<reference evidence="3 4" key="1">
    <citation type="submission" date="2018-06" db="EMBL/GenBank/DDBJ databases">
        <title>Spirosoma sp. HMF3257 Genome sequencing and assembly.</title>
        <authorList>
            <person name="Kang H."/>
            <person name="Cha I."/>
            <person name="Kim H."/>
            <person name="Kang J."/>
            <person name="Joh K."/>
        </authorList>
    </citation>
    <scope>NUCLEOTIDE SEQUENCE [LARGE SCALE GENOMIC DNA]</scope>
    <source>
        <strain evidence="3 4">HMF3257</strain>
    </source>
</reference>
<dbReference type="GO" id="GO:0008761">
    <property type="term" value="F:UDP-N-acetylglucosamine 2-epimerase activity"/>
    <property type="evidence" value="ECO:0007669"/>
    <property type="project" value="UniProtKB-EC"/>
</dbReference>
<dbReference type="InterPro" id="IPR029767">
    <property type="entry name" value="WecB-like"/>
</dbReference>
<dbReference type="NCBIfam" id="TIGR00236">
    <property type="entry name" value="wecB"/>
    <property type="match status" value="1"/>
</dbReference>
<evidence type="ECO:0000313" key="3">
    <source>
        <dbReference type="EMBL" id="RAI75562.1"/>
    </source>
</evidence>
<name>A0A327NK69_9BACT</name>
<dbReference type="OrthoDB" id="9803238at2"/>
<dbReference type="RefSeq" id="WP_111344116.1">
    <property type="nucleotide sequence ID" value="NZ_QLII01000001.1"/>
</dbReference>
<dbReference type="Proteomes" id="UP000249016">
    <property type="component" value="Unassembled WGS sequence"/>
</dbReference>
<dbReference type="SUPFAM" id="SSF53756">
    <property type="entry name" value="UDP-Glycosyltransferase/glycogen phosphorylase"/>
    <property type="match status" value="1"/>
</dbReference>
<dbReference type="CDD" id="cd03786">
    <property type="entry name" value="GTB_UDP-GlcNAc_2-Epimerase"/>
    <property type="match status" value="1"/>
</dbReference>
<dbReference type="EMBL" id="QLII01000001">
    <property type="protein sequence ID" value="RAI75562.1"/>
    <property type="molecule type" value="Genomic_DNA"/>
</dbReference>